<dbReference type="AlphaFoldDB" id="A0A1Y2A3J6"/>
<feature type="transmembrane region" description="Helical" evidence="8">
    <location>
        <begin position="186"/>
        <end position="206"/>
    </location>
</feature>
<organism evidence="9 10">
    <name type="scientific">Clohesyomyces aquaticus</name>
    <dbReference type="NCBI Taxonomy" id="1231657"/>
    <lineage>
        <taxon>Eukaryota</taxon>
        <taxon>Fungi</taxon>
        <taxon>Dikarya</taxon>
        <taxon>Ascomycota</taxon>
        <taxon>Pezizomycotina</taxon>
        <taxon>Dothideomycetes</taxon>
        <taxon>Pleosporomycetidae</taxon>
        <taxon>Pleosporales</taxon>
        <taxon>Lindgomycetaceae</taxon>
        <taxon>Clohesyomyces</taxon>
    </lineage>
</organism>
<dbReference type="STRING" id="1231657.A0A1Y2A3J6"/>
<keyword evidence="4 8" id="KW-0812">Transmembrane</keyword>
<dbReference type="GO" id="GO:0005789">
    <property type="term" value="C:endoplasmic reticulum membrane"/>
    <property type="evidence" value="ECO:0007669"/>
    <property type="project" value="UniProtKB-SubCell"/>
</dbReference>
<dbReference type="EMBL" id="MCFA01000014">
    <property type="protein sequence ID" value="ORY17092.1"/>
    <property type="molecule type" value="Genomic_DNA"/>
</dbReference>
<evidence type="ECO:0000256" key="2">
    <source>
        <dbReference type="ARBA" id="ARBA00004687"/>
    </source>
</evidence>
<proteinExistence type="predicted"/>
<evidence type="ECO:0000256" key="4">
    <source>
        <dbReference type="ARBA" id="ARBA00022692"/>
    </source>
</evidence>
<feature type="transmembrane region" description="Helical" evidence="8">
    <location>
        <begin position="144"/>
        <end position="165"/>
    </location>
</feature>
<comment type="caution">
    <text evidence="9">The sequence shown here is derived from an EMBL/GenBank/DDBJ whole genome shotgun (WGS) entry which is preliminary data.</text>
</comment>
<reference evidence="9 10" key="1">
    <citation type="submission" date="2016-07" db="EMBL/GenBank/DDBJ databases">
        <title>Pervasive Adenine N6-methylation of Active Genes in Fungi.</title>
        <authorList>
            <consortium name="DOE Joint Genome Institute"/>
            <person name="Mondo S.J."/>
            <person name="Dannebaum R.O."/>
            <person name="Kuo R.C."/>
            <person name="Labutti K."/>
            <person name="Haridas S."/>
            <person name="Kuo A."/>
            <person name="Salamov A."/>
            <person name="Ahrendt S.R."/>
            <person name="Lipzen A."/>
            <person name="Sullivan W."/>
            <person name="Andreopoulos W.B."/>
            <person name="Clum A."/>
            <person name="Lindquist E."/>
            <person name="Daum C."/>
            <person name="Ramamoorthy G.K."/>
            <person name="Gryganskyi A."/>
            <person name="Culley D."/>
            <person name="Magnuson J.K."/>
            <person name="James T.Y."/>
            <person name="O'Malley M.A."/>
            <person name="Stajich J.E."/>
            <person name="Spatafora J.W."/>
            <person name="Visel A."/>
            <person name="Grigoriev I.V."/>
        </authorList>
    </citation>
    <scope>NUCLEOTIDE SEQUENCE [LARGE SCALE GENOMIC DNA]</scope>
    <source>
        <strain evidence="9 10">CBS 115471</strain>
    </source>
</reference>
<dbReference type="Pfam" id="PF06699">
    <property type="entry name" value="PIG-F"/>
    <property type="match status" value="1"/>
</dbReference>
<comment type="pathway">
    <text evidence="2">Glycolipid biosynthesis; glycosylphosphatidylinositol-anchor biosynthesis.</text>
</comment>
<name>A0A1Y2A3J6_9PLEO</name>
<dbReference type="OrthoDB" id="17366at2759"/>
<keyword evidence="6 8" id="KW-1133">Transmembrane helix</keyword>
<dbReference type="UniPathway" id="UPA00196"/>
<evidence type="ECO:0000256" key="7">
    <source>
        <dbReference type="ARBA" id="ARBA00023136"/>
    </source>
</evidence>
<comment type="subcellular location">
    <subcellularLocation>
        <location evidence="1">Endoplasmic reticulum membrane</location>
        <topology evidence="1">Multi-pass membrane protein</topology>
    </subcellularLocation>
</comment>
<accession>A0A1Y2A3J6</accession>
<protein>
    <submittedName>
        <fullName evidence="9">GPI biosynthesis protein Pig-F</fullName>
    </submittedName>
</protein>
<keyword evidence="5" id="KW-0256">Endoplasmic reticulum</keyword>
<dbReference type="GO" id="GO:0006506">
    <property type="term" value="P:GPI anchor biosynthetic process"/>
    <property type="evidence" value="ECO:0007669"/>
    <property type="project" value="UniProtKB-UniPathway"/>
</dbReference>
<sequence length="246" mass="26321">MTPTNTVTDLSKGKPSEPPIEILNNETARIYTHIHPVLVLSLYALRFKAIVADPVPALTNTLIPLGVMQIAFAAICLPPTGSEAVVAEKRKPGEKKKPGQGKVASAVNGKVIPAFLSLAISTLAATPILMLTLILFGAPISTHHWHTLLAAAHISLLAVVPLIYVHGVDGEKWREIVACLLPIDEVYGCLIGSVLGAWLGAVPIPLDWDREWQKWPVTIVTGAYIGFAVGKLVGGTLLKGKKIKFE</sequence>
<keyword evidence="7 8" id="KW-0472">Membrane</keyword>
<dbReference type="Proteomes" id="UP000193144">
    <property type="component" value="Unassembled WGS sequence"/>
</dbReference>
<evidence type="ECO:0000256" key="3">
    <source>
        <dbReference type="ARBA" id="ARBA00022502"/>
    </source>
</evidence>
<evidence type="ECO:0000256" key="8">
    <source>
        <dbReference type="SAM" id="Phobius"/>
    </source>
</evidence>
<gene>
    <name evidence="9" type="ORF">BCR34DRAFT_60832</name>
</gene>
<evidence type="ECO:0000313" key="9">
    <source>
        <dbReference type="EMBL" id="ORY17092.1"/>
    </source>
</evidence>
<evidence type="ECO:0000256" key="6">
    <source>
        <dbReference type="ARBA" id="ARBA00022989"/>
    </source>
</evidence>
<feature type="transmembrane region" description="Helical" evidence="8">
    <location>
        <begin position="115"/>
        <end position="138"/>
    </location>
</feature>
<keyword evidence="3" id="KW-0337">GPI-anchor biosynthesis</keyword>
<evidence type="ECO:0000313" key="10">
    <source>
        <dbReference type="Proteomes" id="UP000193144"/>
    </source>
</evidence>
<evidence type="ECO:0000256" key="1">
    <source>
        <dbReference type="ARBA" id="ARBA00004477"/>
    </source>
</evidence>
<feature type="transmembrane region" description="Helical" evidence="8">
    <location>
        <begin position="218"/>
        <end position="238"/>
    </location>
</feature>
<evidence type="ECO:0000256" key="5">
    <source>
        <dbReference type="ARBA" id="ARBA00022824"/>
    </source>
</evidence>
<keyword evidence="10" id="KW-1185">Reference proteome</keyword>
<dbReference type="InterPro" id="IPR009580">
    <property type="entry name" value="GPI_biosynthesis_protein_Pig-F"/>
</dbReference>